<proteinExistence type="predicted"/>
<evidence type="ECO:0000259" key="11">
    <source>
        <dbReference type="PROSITE" id="PS50109"/>
    </source>
</evidence>
<dbReference type="InterPro" id="IPR005467">
    <property type="entry name" value="His_kinase_dom"/>
</dbReference>
<dbReference type="OrthoDB" id="9767435at2"/>
<dbReference type="SUPFAM" id="SSF48452">
    <property type="entry name" value="TPR-like"/>
    <property type="match status" value="2"/>
</dbReference>
<evidence type="ECO:0000256" key="9">
    <source>
        <dbReference type="SAM" id="Coils"/>
    </source>
</evidence>
<sequence length="654" mass="74929">MVKNLKKQLICTIITIFSTLFSYAQIIDLNRENPYKKVFVDTDNFGASYLDILEVALPKIKTDSIKFSVLNDLAYYWHTRNLNKALSLTIQGLKITKQKKDTLWHGKFQITQGAILLRMEKLDSAFFVLQEAKSKVRKQDLPKLNTELGYVFERRGLIGKAADYALESLRLGEELQDKRAIAMAYSDLSNLFWKQSKFDKGLEYGLKSVALFEEVGINDLDYDFTLYVVGNNYLALKKEEEALKYYKHAIAIGERYGFYNNLSDIYISLTDLNAYLNEFEQAALAGENAIKYANLLDNNFMLMRAWLSLGNAQNLEGKYLSAIESLQNSIRIATVDFGDNYYLSQAYNSLGRAHAGNHDYQEAYAAFAQYDLLQSKVFTAEADERISQLQTKFEVAQKENTIKLQETEIKKQKLRETLIFVISVMLFIVLSLIYFAYQNIRKKRILLQQQNKEKEFLLKEIHHRVKNNLEIVSSLLALQSAQITDEKMVSLMLHSQNRVHSMSMIHQKLYQRNNLSKVEMKDYFVNLSQYVLDSFGNDNRISLKVDMEPLEVDIDMAIPLGLIVNELLTNTMKYAFPNNKKGEILINLSNSNKNDYSLNFKDNGIGFVDNKASEGTGFGTQLINLLVSQLGGFIKKNNENGASISIQFSFEKTA</sequence>
<dbReference type="KEGG" id="fbe:FF125_08480"/>
<dbReference type="InterPro" id="IPR011495">
    <property type="entry name" value="Sig_transdc_His_kin_sub2_dim/P"/>
</dbReference>
<dbReference type="SMART" id="SM00028">
    <property type="entry name" value="TPR"/>
    <property type="match status" value="5"/>
</dbReference>
<protein>
    <recommendedName>
        <fullName evidence="2">histidine kinase</fullName>
        <ecNumber evidence="2">2.7.13.3</ecNumber>
    </recommendedName>
</protein>
<organism evidence="12 13">
    <name type="scientific">Aureibaculum algae</name>
    <dbReference type="NCBI Taxonomy" id="2584122"/>
    <lineage>
        <taxon>Bacteria</taxon>
        <taxon>Pseudomonadati</taxon>
        <taxon>Bacteroidota</taxon>
        <taxon>Flavobacteriia</taxon>
        <taxon>Flavobacteriales</taxon>
        <taxon>Flavobacteriaceae</taxon>
        <taxon>Aureibaculum</taxon>
    </lineage>
</organism>
<feature type="coiled-coil region" evidence="9">
    <location>
        <begin position="379"/>
        <end position="415"/>
    </location>
</feature>
<dbReference type="Gene3D" id="3.30.565.10">
    <property type="entry name" value="Histidine kinase-like ATPase, C-terminal domain"/>
    <property type="match status" value="1"/>
</dbReference>
<dbReference type="InterPro" id="IPR036890">
    <property type="entry name" value="HATPase_C_sf"/>
</dbReference>
<keyword evidence="10" id="KW-1133">Transmembrane helix</keyword>
<dbReference type="Proteomes" id="UP000306229">
    <property type="component" value="Chromosome"/>
</dbReference>
<dbReference type="EMBL" id="CP040749">
    <property type="protein sequence ID" value="QCX38462.1"/>
    <property type="molecule type" value="Genomic_DNA"/>
</dbReference>
<dbReference type="Gene3D" id="1.25.40.10">
    <property type="entry name" value="Tetratricopeptide repeat domain"/>
    <property type="match status" value="2"/>
</dbReference>
<evidence type="ECO:0000256" key="6">
    <source>
        <dbReference type="ARBA" id="ARBA00022777"/>
    </source>
</evidence>
<keyword evidence="10" id="KW-0472">Membrane</keyword>
<keyword evidence="8" id="KW-0802">TPR repeat</keyword>
<dbReference type="PROSITE" id="PS50109">
    <property type="entry name" value="HIS_KIN"/>
    <property type="match status" value="1"/>
</dbReference>
<dbReference type="RefSeq" id="WP_138949359.1">
    <property type="nucleotide sequence ID" value="NZ_CP040749.1"/>
</dbReference>
<keyword evidence="5" id="KW-0547">Nucleotide-binding</keyword>
<keyword evidence="9" id="KW-0175">Coiled coil</keyword>
<accession>A0A5B7TUX3</accession>
<keyword evidence="6 12" id="KW-0418">Kinase</keyword>
<name>A0A5B7TUX3_9FLAO</name>
<keyword evidence="3" id="KW-0597">Phosphoprotein</keyword>
<dbReference type="PANTHER" id="PTHR41523">
    <property type="entry name" value="TWO-COMPONENT SYSTEM SENSOR PROTEIN"/>
    <property type="match status" value="1"/>
</dbReference>
<keyword evidence="10" id="KW-0812">Transmembrane</keyword>
<keyword evidence="13" id="KW-1185">Reference proteome</keyword>
<dbReference type="GO" id="GO:0005524">
    <property type="term" value="F:ATP binding"/>
    <property type="evidence" value="ECO:0007669"/>
    <property type="project" value="UniProtKB-KW"/>
</dbReference>
<feature type="transmembrane region" description="Helical" evidence="10">
    <location>
        <begin position="418"/>
        <end position="437"/>
    </location>
</feature>
<dbReference type="GO" id="GO:0004673">
    <property type="term" value="F:protein histidine kinase activity"/>
    <property type="evidence" value="ECO:0007669"/>
    <property type="project" value="UniProtKB-EC"/>
</dbReference>
<evidence type="ECO:0000256" key="4">
    <source>
        <dbReference type="ARBA" id="ARBA00022679"/>
    </source>
</evidence>
<evidence type="ECO:0000313" key="13">
    <source>
        <dbReference type="Proteomes" id="UP000306229"/>
    </source>
</evidence>
<comment type="catalytic activity">
    <reaction evidence="1">
        <text>ATP + protein L-histidine = ADP + protein N-phospho-L-histidine.</text>
        <dbReference type="EC" id="2.7.13.3"/>
    </reaction>
</comment>
<dbReference type="InterPro" id="IPR011990">
    <property type="entry name" value="TPR-like_helical_dom_sf"/>
</dbReference>
<evidence type="ECO:0000313" key="12">
    <source>
        <dbReference type="EMBL" id="QCX38462.1"/>
    </source>
</evidence>
<feature type="domain" description="Histidine kinase" evidence="11">
    <location>
        <begin position="460"/>
        <end position="652"/>
    </location>
</feature>
<feature type="repeat" description="TPR" evidence="8">
    <location>
        <begin position="223"/>
        <end position="256"/>
    </location>
</feature>
<dbReference type="SUPFAM" id="SSF55874">
    <property type="entry name" value="ATPase domain of HSP90 chaperone/DNA topoisomerase II/histidine kinase"/>
    <property type="match status" value="1"/>
</dbReference>
<dbReference type="InterPro" id="IPR003594">
    <property type="entry name" value="HATPase_dom"/>
</dbReference>
<dbReference type="Gene3D" id="3.30.450.20">
    <property type="entry name" value="PAS domain"/>
    <property type="match status" value="1"/>
</dbReference>
<keyword evidence="4" id="KW-0808">Transferase</keyword>
<keyword evidence="7" id="KW-0067">ATP-binding</keyword>
<dbReference type="Pfam" id="PF07568">
    <property type="entry name" value="HisKA_2"/>
    <property type="match status" value="1"/>
</dbReference>
<evidence type="ECO:0000256" key="8">
    <source>
        <dbReference type="PROSITE-ProRule" id="PRU00339"/>
    </source>
</evidence>
<evidence type="ECO:0000256" key="1">
    <source>
        <dbReference type="ARBA" id="ARBA00000085"/>
    </source>
</evidence>
<reference evidence="12 13" key="1">
    <citation type="submission" date="2019-05" db="EMBL/GenBank/DDBJ databases">
        <title>Algicella ahnfeltiae gen. nov., sp. nov., a novel marine bacterium of the family Flavobacteriaceae isolated from a red alga.</title>
        <authorList>
            <person name="Nedashkovskaya O.I."/>
            <person name="Kukhlevskiy A.D."/>
            <person name="Kim S.-G."/>
            <person name="Zhukova N.V."/>
            <person name="Mikhailov V.V."/>
        </authorList>
    </citation>
    <scope>NUCLEOTIDE SEQUENCE [LARGE SCALE GENOMIC DNA]</scope>
    <source>
        <strain evidence="12 13">10Alg115</strain>
    </source>
</reference>
<evidence type="ECO:0000256" key="5">
    <source>
        <dbReference type="ARBA" id="ARBA00022741"/>
    </source>
</evidence>
<evidence type="ECO:0000256" key="10">
    <source>
        <dbReference type="SAM" id="Phobius"/>
    </source>
</evidence>
<dbReference type="PROSITE" id="PS50005">
    <property type="entry name" value="TPR"/>
    <property type="match status" value="1"/>
</dbReference>
<dbReference type="SMART" id="SM00387">
    <property type="entry name" value="HATPase_c"/>
    <property type="match status" value="1"/>
</dbReference>
<dbReference type="InterPro" id="IPR019734">
    <property type="entry name" value="TPR_rpt"/>
</dbReference>
<evidence type="ECO:0000256" key="3">
    <source>
        <dbReference type="ARBA" id="ARBA00022553"/>
    </source>
</evidence>
<dbReference type="Pfam" id="PF02518">
    <property type="entry name" value="HATPase_c"/>
    <property type="match status" value="1"/>
</dbReference>
<evidence type="ECO:0000256" key="2">
    <source>
        <dbReference type="ARBA" id="ARBA00012438"/>
    </source>
</evidence>
<dbReference type="EC" id="2.7.13.3" evidence="2"/>
<gene>
    <name evidence="12" type="ORF">FF125_08480</name>
</gene>
<dbReference type="AlphaFoldDB" id="A0A5B7TUX3"/>
<evidence type="ECO:0000256" key="7">
    <source>
        <dbReference type="ARBA" id="ARBA00022840"/>
    </source>
</evidence>
<dbReference type="PANTHER" id="PTHR41523:SF8">
    <property type="entry name" value="ETHYLENE RESPONSE SENSOR PROTEIN"/>
    <property type="match status" value="1"/>
</dbReference>